<reference evidence="3" key="1">
    <citation type="journal article" date="2010" name="Nat. Biotechnol.">
        <title>Draft genome sequence of the oilseed species Ricinus communis.</title>
        <authorList>
            <person name="Chan A.P."/>
            <person name="Crabtree J."/>
            <person name="Zhao Q."/>
            <person name="Lorenzi H."/>
            <person name="Orvis J."/>
            <person name="Puiu D."/>
            <person name="Melake-Berhan A."/>
            <person name="Jones K.M."/>
            <person name="Redman J."/>
            <person name="Chen G."/>
            <person name="Cahoon E.B."/>
            <person name="Gedil M."/>
            <person name="Stanke M."/>
            <person name="Haas B.J."/>
            <person name="Wortman J.R."/>
            <person name="Fraser-Liggett C.M."/>
            <person name="Ravel J."/>
            <person name="Rabinowicz P.D."/>
        </authorList>
    </citation>
    <scope>NUCLEOTIDE SEQUENCE [LARGE SCALE GENOMIC DNA]</scope>
    <source>
        <strain evidence="3">cv. Hale</strain>
    </source>
</reference>
<evidence type="ECO:0000256" key="1">
    <source>
        <dbReference type="SAM" id="MobiDB-lite"/>
    </source>
</evidence>
<gene>
    <name evidence="2" type="ORF">RCOM_0911400</name>
</gene>
<sequence>MGYMKPKGGGFYFFEKDKGAMKILKFIRNMVIAVYCEGEAIVDLITENDVEDDNDAYLNENAKHTGDDEIGDVDASQISGGVEDSELHAMAEEEDIGTDSEDIDYKPIKVSDANNVLNDSDFSSDDEELLEAMRNLK</sequence>
<evidence type="ECO:0000313" key="3">
    <source>
        <dbReference type="Proteomes" id="UP000008311"/>
    </source>
</evidence>
<keyword evidence="3" id="KW-1185">Reference proteome</keyword>
<dbReference type="AlphaFoldDB" id="B9RTL5"/>
<dbReference type="Proteomes" id="UP000008311">
    <property type="component" value="Unassembled WGS sequence"/>
</dbReference>
<dbReference type="EMBL" id="EQ973814">
    <property type="protein sequence ID" value="EEF45247.1"/>
    <property type="molecule type" value="Genomic_DNA"/>
</dbReference>
<name>B9RTL5_RICCO</name>
<protein>
    <submittedName>
        <fullName evidence="2">Uncharacterized protein</fullName>
    </submittedName>
</protein>
<dbReference type="InParanoid" id="B9RTL5"/>
<feature type="region of interest" description="Disordered" evidence="1">
    <location>
        <begin position="116"/>
        <end position="137"/>
    </location>
</feature>
<proteinExistence type="predicted"/>
<accession>B9RTL5</accession>
<organism evidence="2 3">
    <name type="scientific">Ricinus communis</name>
    <name type="common">Castor bean</name>
    <dbReference type="NCBI Taxonomy" id="3988"/>
    <lineage>
        <taxon>Eukaryota</taxon>
        <taxon>Viridiplantae</taxon>
        <taxon>Streptophyta</taxon>
        <taxon>Embryophyta</taxon>
        <taxon>Tracheophyta</taxon>
        <taxon>Spermatophyta</taxon>
        <taxon>Magnoliopsida</taxon>
        <taxon>eudicotyledons</taxon>
        <taxon>Gunneridae</taxon>
        <taxon>Pentapetalae</taxon>
        <taxon>rosids</taxon>
        <taxon>fabids</taxon>
        <taxon>Malpighiales</taxon>
        <taxon>Euphorbiaceae</taxon>
        <taxon>Acalyphoideae</taxon>
        <taxon>Acalypheae</taxon>
        <taxon>Ricinus</taxon>
    </lineage>
</organism>
<evidence type="ECO:0000313" key="2">
    <source>
        <dbReference type="EMBL" id="EEF45247.1"/>
    </source>
</evidence>